<evidence type="ECO:0000259" key="1">
    <source>
        <dbReference type="Pfam" id="PF13401"/>
    </source>
</evidence>
<dbReference type="Pfam" id="PF13401">
    <property type="entry name" value="AAA_22"/>
    <property type="match status" value="1"/>
</dbReference>
<dbReference type="SUPFAM" id="SSF47413">
    <property type="entry name" value="lambda repressor-like DNA-binding domains"/>
    <property type="match status" value="1"/>
</dbReference>
<proteinExistence type="predicted"/>
<dbReference type="InterPro" id="IPR010982">
    <property type="entry name" value="Lambda_DNA-bd_dom_sf"/>
</dbReference>
<reference evidence="2 3" key="1">
    <citation type="submission" date="2016-10" db="EMBL/GenBank/DDBJ databases">
        <authorList>
            <person name="de Groot N.N."/>
        </authorList>
    </citation>
    <scope>NUCLEOTIDE SEQUENCE [LARGE SCALE GENOMIC DNA]</scope>
    <source>
        <strain evidence="2 3">DSM 6793</strain>
    </source>
</reference>
<dbReference type="AlphaFoldDB" id="A0A1I1E6W2"/>
<evidence type="ECO:0000313" key="2">
    <source>
        <dbReference type="EMBL" id="SFB81018.1"/>
    </source>
</evidence>
<dbReference type="EMBL" id="FOLE01000001">
    <property type="protein sequence ID" value="SFB81018.1"/>
    <property type="molecule type" value="Genomic_DNA"/>
</dbReference>
<dbReference type="SUPFAM" id="SSF52540">
    <property type="entry name" value="P-loop containing nucleoside triphosphate hydrolases"/>
    <property type="match status" value="1"/>
</dbReference>
<protein>
    <recommendedName>
        <fullName evidence="1">ORC1/DEAH AAA+ ATPase domain-containing protein</fullName>
    </recommendedName>
</protein>
<dbReference type="RefSeq" id="WP_091506968.1">
    <property type="nucleotide sequence ID" value="NZ_FOLE01000001.1"/>
</dbReference>
<gene>
    <name evidence="2" type="ORF">SAMN05421780_101578</name>
</gene>
<dbReference type="InterPro" id="IPR049945">
    <property type="entry name" value="AAA_22"/>
</dbReference>
<evidence type="ECO:0000313" key="3">
    <source>
        <dbReference type="Proteomes" id="UP000199514"/>
    </source>
</evidence>
<accession>A0A1I1E6W2</accession>
<keyword evidence="3" id="KW-1185">Reference proteome</keyword>
<dbReference type="GO" id="GO:0003677">
    <property type="term" value="F:DNA binding"/>
    <property type="evidence" value="ECO:0007669"/>
    <property type="project" value="InterPro"/>
</dbReference>
<organism evidence="2 3">
    <name type="scientific">Flexibacter flexilis DSM 6793</name>
    <dbReference type="NCBI Taxonomy" id="927664"/>
    <lineage>
        <taxon>Bacteria</taxon>
        <taxon>Pseudomonadati</taxon>
        <taxon>Bacteroidota</taxon>
        <taxon>Cytophagia</taxon>
        <taxon>Cytophagales</taxon>
        <taxon>Flexibacteraceae</taxon>
        <taxon>Flexibacter</taxon>
    </lineage>
</organism>
<dbReference type="InterPro" id="IPR027417">
    <property type="entry name" value="P-loop_NTPase"/>
</dbReference>
<name>A0A1I1E6W2_9BACT</name>
<dbReference type="STRING" id="927664.SAMN05421780_101578"/>
<dbReference type="Proteomes" id="UP000199514">
    <property type="component" value="Unassembled WGS sequence"/>
</dbReference>
<dbReference type="OrthoDB" id="799824at2"/>
<feature type="domain" description="ORC1/DEAH AAA+ ATPase" evidence="1">
    <location>
        <begin position="103"/>
        <end position="211"/>
    </location>
</feature>
<dbReference type="GO" id="GO:0016887">
    <property type="term" value="F:ATP hydrolysis activity"/>
    <property type="evidence" value="ECO:0007669"/>
    <property type="project" value="InterPro"/>
</dbReference>
<sequence>MKLSEEFKEKVIVALMEQRENFGGSDAAYAKRYGISPAIYSRLKNGERANIIAESVLLNIGRELGIDLRERKWSVAETDVFKIISEDIVFCQQNAKARICVDDCGIGKTFSAKYLAKTRQNCFYVDASQAKTKQLFIRLLAKTIGIDSTGKYSEVKANLKYYTKQLIEPVIIIDEAGDLDYPAFLELKELWNATENACGWYLMGADGLRQKITSGIRTRKVGYRELFSRFSERYTTTVPTGVQDRRAFYKKLITDVLAANMSDSNHMSMIVNKCLENDSQGEIGGLRRAESLLLILENQQQNDRY</sequence>